<dbReference type="PIR" id="A83751">
    <property type="entry name" value="A83751"/>
</dbReference>
<dbReference type="RefSeq" id="WP_010896982.1">
    <property type="nucleotide sequence ID" value="NC_002570.2"/>
</dbReference>
<dbReference type="HOGENOM" id="CLU_1861179_0_0_9"/>
<dbReference type="KEGG" id="bha:BH0809"/>
<protein>
    <submittedName>
        <fullName evidence="1">BH0809 protein</fullName>
    </submittedName>
</protein>
<dbReference type="EMBL" id="BA000004">
    <property type="protein sequence ID" value="BAB04528.1"/>
    <property type="molecule type" value="Genomic_DNA"/>
</dbReference>
<keyword evidence="2" id="KW-1185">Reference proteome</keyword>
<dbReference type="Proteomes" id="UP000001258">
    <property type="component" value="Chromosome"/>
</dbReference>
<organism evidence="1 2">
    <name type="scientific">Halalkalibacterium halodurans (strain ATCC BAA-125 / DSM 18197 / FERM 7344 / JCM 9153 / C-125)</name>
    <name type="common">Bacillus halodurans</name>
    <dbReference type="NCBI Taxonomy" id="272558"/>
    <lineage>
        <taxon>Bacteria</taxon>
        <taxon>Bacillati</taxon>
        <taxon>Bacillota</taxon>
        <taxon>Bacilli</taxon>
        <taxon>Bacillales</taxon>
        <taxon>Bacillaceae</taxon>
        <taxon>Halalkalibacterium (ex Joshi et al. 2022)</taxon>
    </lineage>
</organism>
<dbReference type="PROSITE" id="PS51257">
    <property type="entry name" value="PROKAR_LIPOPROTEIN"/>
    <property type="match status" value="1"/>
</dbReference>
<accession>Q9KEP3</accession>
<proteinExistence type="predicted"/>
<evidence type="ECO:0000313" key="1">
    <source>
        <dbReference type="EMBL" id="BAB04528.1"/>
    </source>
</evidence>
<dbReference type="AlphaFoldDB" id="Q9KEP3"/>
<name>Q9KEP3_HALH5</name>
<evidence type="ECO:0000313" key="2">
    <source>
        <dbReference type="Proteomes" id="UP000001258"/>
    </source>
</evidence>
<sequence>MKGRYTVWIFFLLIVVGCQHHEEKPLTFYSESENWRGELIIQAEDTESEKATTAFQYIGPATDIERVTIYSPISSTYDSHPVEAPVGSIQADDVLKRDYENHGFLGLLYVNDEVTFIIEWEEEKMEKIEEIRFYHEE</sequence>
<gene>
    <name evidence="1" type="ordered locus">BH0809</name>
</gene>
<reference evidence="1 2" key="1">
    <citation type="journal article" date="2000" name="Nucleic Acids Res.">
        <title>Complete genome sequence of the alkaliphilic bacterium Bacillus halodurans and genomic sequence comparison with Bacillus subtilis.</title>
        <authorList>
            <person name="Takami H."/>
            <person name="Nakasone K."/>
            <person name="Takaki Y."/>
            <person name="Maeno G."/>
            <person name="Sasaki R."/>
            <person name="Masui N."/>
            <person name="Fuji F."/>
            <person name="Hirama C."/>
            <person name="Nakamura Y."/>
            <person name="Ogasawara N."/>
            <person name="Kuhara S."/>
            <person name="Horikoshi K."/>
        </authorList>
    </citation>
    <scope>NUCLEOTIDE SEQUENCE [LARGE SCALE GENOMIC DNA]</scope>
    <source>
        <strain evidence="2">ATCC BAA-125 / DSM 18197 / FERM 7344 / JCM 9153 / C-125</strain>
    </source>
</reference>